<dbReference type="GO" id="GO:0045087">
    <property type="term" value="P:innate immune response"/>
    <property type="evidence" value="ECO:0007669"/>
    <property type="project" value="UniProtKB-KW"/>
</dbReference>
<feature type="coiled-coil region" evidence="7">
    <location>
        <begin position="257"/>
        <end position="294"/>
    </location>
</feature>
<feature type="domain" description="RING-type" evidence="8">
    <location>
        <begin position="15"/>
        <end position="55"/>
    </location>
</feature>
<dbReference type="KEGG" id="sdu:111224792"/>
<evidence type="ECO:0000313" key="12">
    <source>
        <dbReference type="Proteomes" id="UP000261420"/>
    </source>
</evidence>
<feature type="domain" description="B box-type" evidence="9">
    <location>
        <begin position="144"/>
        <end position="184"/>
    </location>
</feature>
<dbReference type="Pfam" id="PF00643">
    <property type="entry name" value="zf-B_box"/>
    <property type="match status" value="1"/>
</dbReference>
<keyword evidence="2" id="KW-0479">Metal-binding</keyword>
<dbReference type="InterPro" id="IPR001841">
    <property type="entry name" value="Znf_RING"/>
</dbReference>
<dbReference type="GeneTree" id="ENSGT01040000240385"/>
<evidence type="ECO:0000256" key="7">
    <source>
        <dbReference type="SAM" id="Coils"/>
    </source>
</evidence>
<organism evidence="11 12">
    <name type="scientific">Seriola dumerili</name>
    <name type="common">Greater amberjack</name>
    <name type="synonym">Caranx dumerili</name>
    <dbReference type="NCBI Taxonomy" id="41447"/>
    <lineage>
        <taxon>Eukaryota</taxon>
        <taxon>Metazoa</taxon>
        <taxon>Chordata</taxon>
        <taxon>Craniata</taxon>
        <taxon>Vertebrata</taxon>
        <taxon>Euteleostomi</taxon>
        <taxon>Actinopterygii</taxon>
        <taxon>Neopterygii</taxon>
        <taxon>Teleostei</taxon>
        <taxon>Neoteleostei</taxon>
        <taxon>Acanthomorphata</taxon>
        <taxon>Carangaria</taxon>
        <taxon>Carangiformes</taxon>
        <taxon>Carangidae</taxon>
        <taxon>Seriola</taxon>
    </lineage>
</organism>
<dbReference type="SUPFAM" id="SSF57850">
    <property type="entry name" value="RING/U-box"/>
    <property type="match status" value="1"/>
</dbReference>
<sequence length="610" mass="69683">MASASSLPCEEQSLCSICLDGFTQPVTTPCGHNYCKACLTGYWDSSDLIQCPLCKKKFHSRPQLQVNTEFRDMVERFNNMRVRSEDQILAKPGEVPCDICLELKLKAQKTCVVCLASYCQSHLEPHHRVTTLKKHKLIDPVSDLEDRVCKRHGKMFELFCHTDQMCVCFMCLKDNHVMHEAVPLENVFRERKAQLEDVTSEMKMMEDTNTRSIEEIKSSVEQRKKDSDKEIADIDEVFAALVASLQRSQFKLIGLIQEKQRAAEKQAEDHVTQLEQEVDELRRRRSKMEKLLQTEDDIHFLQSWPSLYIPELHKDLFHPLSHFTPPFTHNLSDSSQQSYVGMVKKTVAQMEKTLSNEMEMLIHEVRLSDGCERAEQPDAAANPITDEFITEVWNPPQDELMMIQQCNAVDVTLDTYAANSELLVSENGKEVRLRQSQLRTFFKGLFGEGYQDIPLVFGKDGYSSGRFYYEVRVSGSTGWMLKVVKESLKYKMTHDTDKGAWRLCGFCYQDDSFVHNVNSGPLFLTQRPQTIGVFVDYEKGEVSFYDVDARSLIYSYTGCAFTETIPAAIAFLSSMTGFPLSSRPKLYPVFSIFGEDPNNVLIITPVGHAT</sequence>
<keyword evidence="7" id="KW-0175">Coiled coil</keyword>
<protein>
    <submittedName>
        <fullName evidence="11">E3 ubiquitin/ISG15 ligase TRIM25-like</fullName>
    </submittedName>
</protein>
<keyword evidence="3 6" id="KW-0863">Zinc-finger</keyword>
<dbReference type="GO" id="GO:0008270">
    <property type="term" value="F:zinc ion binding"/>
    <property type="evidence" value="ECO:0007669"/>
    <property type="project" value="UniProtKB-KW"/>
</dbReference>
<dbReference type="InterPro" id="IPR013083">
    <property type="entry name" value="Znf_RING/FYVE/PHD"/>
</dbReference>
<evidence type="ECO:0000256" key="2">
    <source>
        <dbReference type="ARBA" id="ARBA00022723"/>
    </source>
</evidence>
<evidence type="ECO:0000256" key="6">
    <source>
        <dbReference type="PROSITE-ProRule" id="PRU00024"/>
    </source>
</evidence>
<dbReference type="GeneID" id="111224792"/>
<dbReference type="OMA" id="TITPVEC"/>
<dbReference type="PANTHER" id="PTHR25465:SF32">
    <property type="entry name" value="BLOODTHIRSTY-RELATED GENE FAMILY, MEMBER 16 ISOFORM X1-RELATED"/>
    <property type="match status" value="1"/>
</dbReference>
<dbReference type="PROSITE" id="PS50089">
    <property type="entry name" value="ZF_RING_2"/>
    <property type="match status" value="1"/>
</dbReference>
<dbReference type="InterPro" id="IPR017907">
    <property type="entry name" value="Znf_RING_CS"/>
</dbReference>
<evidence type="ECO:0000256" key="3">
    <source>
        <dbReference type="ARBA" id="ARBA00022771"/>
    </source>
</evidence>
<dbReference type="PROSITE" id="PS50188">
    <property type="entry name" value="B302_SPRY"/>
    <property type="match status" value="1"/>
</dbReference>
<evidence type="ECO:0000259" key="8">
    <source>
        <dbReference type="PROSITE" id="PS50089"/>
    </source>
</evidence>
<keyword evidence="1" id="KW-0399">Innate immunity</keyword>
<dbReference type="PRINTS" id="PR01407">
    <property type="entry name" value="BUTYPHLNCDUF"/>
</dbReference>
<evidence type="ECO:0000313" key="11">
    <source>
        <dbReference type="Ensembl" id="ENSSDUP00000007447.1"/>
    </source>
</evidence>
<evidence type="ECO:0000256" key="1">
    <source>
        <dbReference type="ARBA" id="ARBA00022588"/>
    </source>
</evidence>
<evidence type="ECO:0000256" key="4">
    <source>
        <dbReference type="ARBA" id="ARBA00022833"/>
    </source>
</evidence>
<proteinExistence type="predicted"/>
<dbReference type="Pfam" id="PF13445">
    <property type="entry name" value="zf-RING_UBOX"/>
    <property type="match status" value="1"/>
</dbReference>
<dbReference type="PROSITE" id="PS00518">
    <property type="entry name" value="ZF_RING_1"/>
    <property type="match status" value="1"/>
</dbReference>
<dbReference type="InterPro" id="IPR000315">
    <property type="entry name" value="Znf_B-box"/>
</dbReference>
<dbReference type="InterPro" id="IPR001870">
    <property type="entry name" value="B30.2/SPRY"/>
</dbReference>
<dbReference type="InterPro" id="IPR058030">
    <property type="entry name" value="TRIM8/14/16/25/29/45/65_CC"/>
</dbReference>
<dbReference type="Pfam" id="PF00622">
    <property type="entry name" value="SPRY"/>
    <property type="match status" value="1"/>
</dbReference>
<keyword evidence="12" id="KW-1185">Reference proteome</keyword>
<evidence type="ECO:0000259" key="10">
    <source>
        <dbReference type="PROSITE" id="PS50188"/>
    </source>
</evidence>
<dbReference type="RefSeq" id="XP_022605157.1">
    <property type="nucleotide sequence ID" value="XM_022749436.1"/>
</dbReference>
<dbReference type="InterPro" id="IPR003877">
    <property type="entry name" value="SPRY_dom"/>
</dbReference>
<dbReference type="AlphaFoldDB" id="A0A3B4TN56"/>
<dbReference type="InterPro" id="IPR051051">
    <property type="entry name" value="E3_ubiq-ligase_TRIM/RNF"/>
</dbReference>
<keyword evidence="4" id="KW-0862">Zinc</keyword>
<dbReference type="SMART" id="SM00184">
    <property type="entry name" value="RING"/>
    <property type="match status" value="1"/>
</dbReference>
<name>A0A3B4TN56_SERDU</name>
<dbReference type="SMART" id="SM00336">
    <property type="entry name" value="BBOX"/>
    <property type="match status" value="1"/>
</dbReference>
<dbReference type="InterPro" id="IPR013320">
    <property type="entry name" value="ConA-like_dom_sf"/>
</dbReference>
<evidence type="ECO:0000259" key="9">
    <source>
        <dbReference type="PROSITE" id="PS50119"/>
    </source>
</evidence>
<dbReference type="Gene3D" id="3.30.40.10">
    <property type="entry name" value="Zinc/RING finger domain, C3HC4 (zinc finger)"/>
    <property type="match status" value="1"/>
</dbReference>
<keyword evidence="5" id="KW-0391">Immunity</keyword>
<dbReference type="SUPFAM" id="SSF57845">
    <property type="entry name" value="B-box zinc-binding domain"/>
    <property type="match status" value="1"/>
</dbReference>
<dbReference type="PANTHER" id="PTHR25465">
    <property type="entry name" value="B-BOX DOMAIN CONTAINING"/>
    <property type="match status" value="1"/>
</dbReference>
<dbReference type="Gene3D" id="3.30.160.60">
    <property type="entry name" value="Classic Zinc Finger"/>
    <property type="match status" value="1"/>
</dbReference>
<dbReference type="SUPFAM" id="SSF49899">
    <property type="entry name" value="Concanavalin A-like lectins/glucanases"/>
    <property type="match status" value="1"/>
</dbReference>
<evidence type="ECO:0000256" key="5">
    <source>
        <dbReference type="ARBA" id="ARBA00022859"/>
    </source>
</evidence>
<dbReference type="Gene3D" id="2.60.120.920">
    <property type="match status" value="1"/>
</dbReference>
<dbReference type="PROSITE" id="PS50119">
    <property type="entry name" value="ZF_BBOX"/>
    <property type="match status" value="1"/>
</dbReference>
<dbReference type="Ensembl" id="ENSSDUT00000007587.1">
    <property type="protein sequence ID" value="ENSSDUP00000007447.1"/>
    <property type="gene ID" value="ENSSDUG00000005469.1"/>
</dbReference>
<accession>A0A3B4TN56</accession>
<dbReference type="Gene3D" id="4.10.830.40">
    <property type="match status" value="1"/>
</dbReference>
<reference evidence="11" key="1">
    <citation type="submission" date="2025-08" db="UniProtKB">
        <authorList>
            <consortium name="Ensembl"/>
        </authorList>
    </citation>
    <scope>IDENTIFICATION</scope>
</reference>
<reference evidence="11" key="2">
    <citation type="submission" date="2025-09" db="UniProtKB">
        <authorList>
            <consortium name="Ensembl"/>
        </authorList>
    </citation>
    <scope>IDENTIFICATION</scope>
</reference>
<dbReference type="Proteomes" id="UP000261420">
    <property type="component" value="Unplaced"/>
</dbReference>
<dbReference type="InterPro" id="IPR003879">
    <property type="entry name" value="Butyrophylin_SPRY"/>
</dbReference>
<dbReference type="SMART" id="SM00449">
    <property type="entry name" value="SPRY"/>
    <property type="match status" value="1"/>
</dbReference>
<dbReference type="InterPro" id="IPR043136">
    <property type="entry name" value="B30.2/SPRY_sf"/>
</dbReference>
<dbReference type="CDD" id="cd19769">
    <property type="entry name" value="Bbox2_TRIM16-like"/>
    <property type="match status" value="1"/>
</dbReference>
<feature type="domain" description="B30.2/SPRY" evidence="10">
    <location>
        <begin position="391"/>
        <end position="609"/>
    </location>
</feature>
<dbReference type="InterPro" id="IPR027370">
    <property type="entry name" value="Znf-RING_euk"/>
</dbReference>
<dbReference type="Pfam" id="PF25600">
    <property type="entry name" value="TRIM_CC"/>
    <property type="match status" value="1"/>
</dbReference>